<dbReference type="InterPro" id="IPR039426">
    <property type="entry name" value="TonB-dep_rcpt-like"/>
</dbReference>
<dbReference type="Pfam" id="PF13715">
    <property type="entry name" value="CarbopepD_reg_2"/>
    <property type="match status" value="1"/>
</dbReference>
<comment type="subcellular location">
    <subcellularLocation>
        <location evidence="1 7">Cell outer membrane</location>
        <topology evidence="1 7">Multi-pass membrane protein</topology>
    </subcellularLocation>
</comment>
<dbReference type="SUPFAM" id="SSF49464">
    <property type="entry name" value="Carboxypeptidase regulatory domain-like"/>
    <property type="match status" value="1"/>
</dbReference>
<dbReference type="SUPFAM" id="SSF56935">
    <property type="entry name" value="Porins"/>
    <property type="match status" value="1"/>
</dbReference>
<keyword evidence="8" id="KW-0732">Signal</keyword>
<evidence type="ECO:0000256" key="2">
    <source>
        <dbReference type="ARBA" id="ARBA00022448"/>
    </source>
</evidence>
<comment type="similarity">
    <text evidence="7">Belongs to the TonB-dependent receptor family.</text>
</comment>
<feature type="chain" id="PRO_5045063668" evidence="8">
    <location>
        <begin position="30"/>
        <end position="1045"/>
    </location>
</feature>
<dbReference type="InterPro" id="IPR012910">
    <property type="entry name" value="Plug_dom"/>
</dbReference>
<evidence type="ECO:0000259" key="9">
    <source>
        <dbReference type="Pfam" id="PF07715"/>
    </source>
</evidence>
<keyword evidence="11" id="KW-1185">Reference proteome</keyword>
<dbReference type="Pfam" id="PF07715">
    <property type="entry name" value="Plug"/>
    <property type="match status" value="1"/>
</dbReference>
<evidence type="ECO:0000256" key="4">
    <source>
        <dbReference type="ARBA" id="ARBA00022692"/>
    </source>
</evidence>
<gene>
    <name evidence="10" type="ORF">ACFQHR_06205</name>
</gene>
<keyword evidence="4 7" id="KW-0812">Transmembrane</keyword>
<accession>A0ABW2DLL0</accession>
<organism evidence="10 11">
    <name type="scientific">Rufibacter roseus</name>
    <dbReference type="NCBI Taxonomy" id="1567108"/>
    <lineage>
        <taxon>Bacteria</taxon>
        <taxon>Pseudomonadati</taxon>
        <taxon>Bacteroidota</taxon>
        <taxon>Cytophagia</taxon>
        <taxon>Cytophagales</taxon>
        <taxon>Hymenobacteraceae</taxon>
        <taxon>Rufibacter</taxon>
    </lineage>
</organism>
<dbReference type="NCBIfam" id="TIGR04056">
    <property type="entry name" value="OMP_RagA_SusC"/>
    <property type="match status" value="1"/>
</dbReference>
<dbReference type="Gene3D" id="2.60.40.1120">
    <property type="entry name" value="Carboxypeptidase-like, regulatory domain"/>
    <property type="match status" value="1"/>
</dbReference>
<evidence type="ECO:0000256" key="3">
    <source>
        <dbReference type="ARBA" id="ARBA00022452"/>
    </source>
</evidence>
<keyword evidence="5 7" id="KW-0472">Membrane</keyword>
<sequence>MYNKLIARISRRLLAFLMLSPLGVAGAYATEISLEGKVEVESEWHATGEGTLDPVKVTGQVTDEKGAPMPGVTVLIKGTTNATATDVDGSFTLSVEDKDAVLVVSMIGYEAQEVRIGANAVRNQAVMNISLRPDQKALEEVVVVGFGTQKKVSVTGSISTVSTKELLMTANPSLSNAIGGRLPGIVTRQTSGEPGFDAAQVFIRGLGTWTGARGPLVLVDGVERDLNSINTQEIESFSMLKDASATAVYGVRGANGVILITTKRGVKGKPKVIFRTESAMLTAMRLPDYINGPEYANLINESLINEGKAPRFTEAEIEKFRTGSDPYLYPNVDWVDEVLKKNTFQTINNLSVTGGGDIARYYVNVGYTVQNGIYKEDEDYSYRTNAQSKRYNFRSNIDLTLSKSLTMELGVGGIIRHNNFPGTSAAGIFNALRIISPIQYPVYNPDGSLGGGAAWLGENPYGQATQSGYTLHDQNTIQGTFGSRWDLSKLVTPGLSVQGRFAYDHFYANTTERRKNYELRQYTGKDAQGNDLYNTIREESPLGYINSSGANRAVYTEAAINYERNFGKHAVTALALFNRREGIDLTAPNSTANLPFRREGLAGRLTYGFDERYLLEFNAGYNGSENFPKGKRYGFFPSISAGWIVSGEKFWNVDFVNHLKFRASHGQVGNDQIGPRFIFNTTVNRQGQSYLFGENMAFFQGYDEALIGNPNVTWEVSTKTNVGMDLEFFNGKITLQVDAFKEKRENILIQRGDVPRVSGIYPWIIPFANLGKVDNKGIDGQLIVRNSTQSGFYYSFNSNFTFARNKIIKNDEPTPLYPYMAREGQRIDQPFGLISLGLFRDLEDIANSPKQTFMEIVRPGDIKYKDVNGDGIIDTYDQVAIGDPRTPEIMYGFGGTVGYKAFEISAFFTGVANTSLFIDGPSMYAFQLGMGSYNVLREYYDNRWTPENPNARYPGVITSENRNNYRTSTHYLQDASYLRFKNAEIAYNVPKVLLDRFRIDQTRIFVNGTNLYTWDKIKVIDPESNYGTGGYPLQRALNFGVQVTF</sequence>
<dbReference type="EMBL" id="JBHSYQ010000003">
    <property type="protein sequence ID" value="MFC6997209.1"/>
    <property type="molecule type" value="Genomic_DNA"/>
</dbReference>
<dbReference type="InterPro" id="IPR036942">
    <property type="entry name" value="Beta-barrel_TonB_sf"/>
</dbReference>
<protein>
    <submittedName>
        <fullName evidence="10">SusC/RagA family TonB-linked outer membrane protein</fullName>
    </submittedName>
</protein>
<dbReference type="PROSITE" id="PS52016">
    <property type="entry name" value="TONB_DEPENDENT_REC_3"/>
    <property type="match status" value="1"/>
</dbReference>
<dbReference type="InterPro" id="IPR008969">
    <property type="entry name" value="CarboxyPept-like_regulatory"/>
</dbReference>
<dbReference type="RefSeq" id="WP_204377660.1">
    <property type="nucleotide sequence ID" value="NZ_JBHSYQ010000003.1"/>
</dbReference>
<evidence type="ECO:0000256" key="6">
    <source>
        <dbReference type="ARBA" id="ARBA00023237"/>
    </source>
</evidence>
<dbReference type="Gene3D" id="2.170.130.10">
    <property type="entry name" value="TonB-dependent receptor, plug domain"/>
    <property type="match status" value="1"/>
</dbReference>
<dbReference type="Gene3D" id="2.40.170.20">
    <property type="entry name" value="TonB-dependent receptor, beta-barrel domain"/>
    <property type="match status" value="1"/>
</dbReference>
<proteinExistence type="inferred from homology"/>
<reference evidence="11" key="1">
    <citation type="journal article" date="2019" name="Int. J. Syst. Evol. Microbiol.">
        <title>The Global Catalogue of Microorganisms (GCM) 10K type strain sequencing project: providing services to taxonomists for standard genome sequencing and annotation.</title>
        <authorList>
            <consortium name="The Broad Institute Genomics Platform"/>
            <consortium name="The Broad Institute Genome Sequencing Center for Infectious Disease"/>
            <person name="Wu L."/>
            <person name="Ma J."/>
        </authorList>
    </citation>
    <scope>NUCLEOTIDE SEQUENCE [LARGE SCALE GENOMIC DNA]</scope>
    <source>
        <strain evidence="11">CGMCC 4.7393</strain>
    </source>
</reference>
<dbReference type="NCBIfam" id="TIGR04057">
    <property type="entry name" value="SusC_RagA_signa"/>
    <property type="match status" value="1"/>
</dbReference>
<dbReference type="Proteomes" id="UP001596405">
    <property type="component" value="Unassembled WGS sequence"/>
</dbReference>
<name>A0ABW2DLL0_9BACT</name>
<feature type="signal peptide" evidence="8">
    <location>
        <begin position="1"/>
        <end position="29"/>
    </location>
</feature>
<keyword evidence="6 7" id="KW-0998">Cell outer membrane</keyword>
<evidence type="ECO:0000256" key="1">
    <source>
        <dbReference type="ARBA" id="ARBA00004571"/>
    </source>
</evidence>
<dbReference type="InterPro" id="IPR023996">
    <property type="entry name" value="TonB-dep_OMP_SusC/RagA"/>
</dbReference>
<evidence type="ECO:0000256" key="5">
    <source>
        <dbReference type="ARBA" id="ARBA00023136"/>
    </source>
</evidence>
<comment type="caution">
    <text evidence="10">The sequence shown here is derived from an EMBL/GenBank/DDBJ whole genome shotgun (WGS) entry which is preliminary data.</text>
</comment>
<dbReference type="InterPro" id="IPR023997">
    <property type="entry name" value="TonB-dep_OMP_SusC/RagA_CS"/>
</dbReference>
<evidence type="ECO:0000256" key="8">
    <source>
        <dbReference type="SAM" id="SignalP"/>
    </source>
</evidence>
<evidence type="ECO:0000256" key="7">
    <source>
        <dbReference type="PROSITE-ProRule" id="PRU01360"/>
    </source>
</evidence>
<evidence type="ECO:0000313" key="11">
    <source>
        <dbReference type="Proteomes" id="UP001596405"/>
    </source>
</evidence>
<evidence type="ECO:0000313" key="10">
    <source>
        <dbReference type="EMBL" id="MFC6997209.1"/>
    </source>
</evidence>
<keyword evidence="2 7" id="KW-0813">Transport</keyword>
<feature type="domain" description="TonB-dependent receptor plug" evidence="9">
    <location>
        <begin position="151"/>
        <end position="257"/>
    </location>
</feature>
<dbReference type="InterPro" id="IPR037066">
    <property type="entry name" value="Plug_dom_sf"/>
</dbReference>
<keyword evidence="3 7" id="KW-1134">Transmembrane beta strand</keyword>